<dbReference type="AlphaFoldDB" id="I4ERZ0"/>
<dbReference type="GO" id="GO:0006166">
    <property type="term" value="P:purine ribonucleoside salvage"/>
    <property type="evidence" value="ECO:0007669"/>
    <property type="project" value="UniProtKB-KW"/>
</dbReference>
<dbReference type="GO" id="GO:0016757">
    <property type="term" value="F:glycosyltransferase activity"/>
    <property type="evidence" value="ECO:0007669"/>
    <property type="project" value="UniProtKB-KW"/>
</dbReference>
<sequence length="183" mass="19795">MNSTADLRDRLKATFAWRGDRTDARSLADVTGWWRDPALLADLGPALGDLVPEAKPTVVLGPQSRGSMLGALVATALDIGLVEVRKDDEPLADSDAWLQRTTPPDYRDRHLSLGFRRGLVKGGDRVLFVDDWIQTGGQALATRALVEAAGATWCGAAVVVDGLSDTRVRRDLAISSLIHVREL</sequence>
<proteinExistence type="predicted"/>
<dbReference type="STRING" id="477641.MODMU_0698"/>
<gene>
    <name evidence="4" type="ordered locus">MODMU_0698</name>
</gene>
<keyword evidence="1" id="KW-0808">Transferase</keyword>
<accession>I4ERZ0</accession>
<dbReference type="PANTHER" id="PTHR43864">
    <property type="entry name" value="HYPOXANTHINE/GUANINE PHOSPHORIBOSYLTRANSFERASE"/>
    <property type="match status" value="1"/>
</dbReference>
<dbReference type="Proteomes" id="UP000006461">
    <property type="component" value="Chromosome"/>
</dbReference>
<dbReference type="InterPro" id="IPR050118">
    <property type="entry name" value="Pur/Pyrimidine_PRTase"/>
</dbReference>
<evidence type="ECO:0000313" key="5">
    <source>
        <dbReference type="Proteomes" id="UP000006461"/>
    </source>
</evidence>
<dbReference type="EMBL" id="FO203431">
    <property type="protein sequence ID" value="CCH86153.1"/>
    <property type="molecule type" value="Genomic_DNA"/>
</dbReference>
<dbReference type="Gene3D" id="3.40.50.2020">
    <property type="match status" value="1"/>
</dbReference>
<name>I4ERZ0_MODI5</name>
<dbReference type="OMA" id="SGWWRDP"/>
<protein>
    <submittedName>
        <fullName evidence="4">PRPP-binding protein, adenine/guanine phosphoribosyltransferase</fullName>
    </submittedName>
</protein>
<keyword evidence="5" id="KW-1185">Reference proteome</keyword>
<keyword evidence="2" id="KW-0660">Purine salvage</keyword>
<evidence type="ECO:0000259" key="3">
    <source>
        <dbReference type="Pfam" id="PF00156"/>
    </source>
</evidence>
<reference evidence="4 5" key="1">
    <citation type="journal article" date="2012" name="J. Bacteriol.">
        <title>Genome Sequence of Radiation-Resistant Modestobacter marinus Strain BC501, a Representative Actinobacterium That Thrives on Calcareous Stone Surfaces.</title>
        <authorList>
            <person name="Normand P."/>
            <person name="Gury J."/>
            <person name="Pujic P."/>
            <person name="Chouaia B."/>
            <person name="Crotti E."/>
            <person name="Brusetti L."/>
            <person name="Daffonchio D."/>
            <person name="Vacherie B."/>
            <person name="Barbe V."/>
            <person name="Medigue C."/>
            <person name="Calteau A."/>
            <person name="Ghodhbane-Gtari F."/>
            <person name="Essoussi I."/>
            <person name="Nouioui I."/>
            <person name="Abbassi-Ghozzi I."/>
            <person name="Gtari M."/>
        </authorList>
    </citation>
    <scope>NUCLEOTIDE SEQUENCE [LARGE SCALE GENOMIC DNA]</scope>
    <source>
        <strain evidence="5">BC 501</strain>
    </source>
</reference>
<dbReference type="Pfam" id="PF00156">
    <property type="entry name" value="Pribosyltran"/>
    <property type="match status" value="1"/>
</dbReference>
<dbReference type="eggNOG" id="COG0503">
    <property type="taxonomic scope" value="Bacteria"/>
</dbReference>
<dbReference type="PANTHER" id="PTHR43864:SF1">
    <property type="entry name" value="XANTHINE PHOSPHORIBOSYLTRANSFERASE"/>
    <property type="match status" value="1"/>
</dbReference>
<keyword evidence="4" id="KW-0328">Glycosyltransferase</keyword>
<feature type="domain" description="Phosphoribosyltransferase" evidence="3">
    <location>
        <begin position="53"/>
        <end position="175"/>
    </location>
</feature>
<evidence type="ECO:0000256" key="2">
    <source>
        <dbReference type="ARBA" id="ARBA00022726"/>
    </source>
</evidence>
<dbReference type="InterPro" id="IPR029057">
    <property type="entry name" value="PRTase-like"/>
</dbReference>
<evidence type="ECO:0000313" key="4">
    <source>
        <dbReference type="EMBL" id="CCH86153.1"/>
    </source>
</evidence>
<dbReference type="OrthoDB" id="7740853at2"/>
<dbReference type="HOGENOM" id="CLU_063339_3_3_11"/>
<dbReference type="KEGG" id="mmar:MODMU_0698"/>
<dbReference type="InterPro" id="IPR000836">
    <property type="entry name" value="PRTase_dom"/>
</dbReference>
<evidence type="ECO:0000256" key="1">
    <source>
        <dbReference type="ARBA" id="ARBA00022679"/>
    </source>
</evidence>
<organism evidence="4 5">
    <name type="scientific">Modestobacter italicus (strain DSM 44449 / CECT 9708 / BC 501)</name>
    <dbReference type="NCBI Taxonomy" id="2732864"/>
    <lineage>
        <taxon>Bacteria</taxon>
        <taxon>Bacillati</taxon>
        <taxon>Actinomycetota</taxon>
        <taxon>Actinomycetes</taxon>
        <taxon>Geodermatophilales</taxon>
        <taxon>Geodermatophilaceae</taxon>
        <taxon>Modestobacter</taxon>
    </lineage>
</organism>
<dbReference type="SUPFAM" id="SSF53271">
    <property type="entry name" value="PRTase-like"/>
    <property type="match status" value="1"/>
</dbReference>
<dbReference type="CDD" id="cd06223">
    <property type="entry name" value="PRTases_typeI"/>
    <property type="match status" value="1"/>
</dbReference>